<gene>
    <name evidence="1" type="ORF">ECH7EC869_1223</name>
</gene>
<dbReference type="BioCyc" id="ECOL478008-HMP:G76-483838-MONOMER"/>
<dbReference type="AlphaFoldDB" id="A0A0H3PQB0"/>
<comment type="caution">
    <text evidence="1">The sequence shown here is derived from an EMBL/GenBank/DDBJ whole genome shotgun (WGS) entry which is preliminary data.</text>
</comment>
<accession>A0A0H3PQB0</accession>
<name>A0A0H3PQB0_ECO5C</name>
<reference evidence="1 2" key="1">
    <citation type="journal article" date="2011" name="Appl. Environ. Microbiol.">
        <title>Genome signatures of Escherichia coli O157:H7 isolates from the bovine host reservoir.</title>
        <authorList>
            <person name="Eppinger M."/>
            <person name="Mammel M.K."/>
            <person name="Leclerc J.E."/>
            <person name="Ravel J."/>
            <person name="Cebula T.A."/>
        </authorList>
    </citation>
    <scope>NUCLEOTIDE SEQUENCE [LARGE SCALE GENOMIC DNA]</scope>
    <source>
        <strain evidence="1 2">EC869</strain>
    </source>
</reference>
<protein>
    <submittedName>
        <fullName evidence="1">Uncharacterized protein</fullName>
    </submittedName>
</protein>
<organism evidence="1 2">
    <name type="scientific">Escherichia coli O157:H7 (strain EC869)</name>
    <dbReference type="NCBI Taxonomy" id="478008"/>
    <lineage>
        <taxon>Bacteria</taxon>
        <taxon>Pseudomonadati</taxon>
        <taxon>Pseudomonadota</taxon>
        <taxon>Gammaproteobacteria</taxon>
        <taxon>Enterobacterales</taxon>
        <taxon>Enterobacteriaceae</taxon>
        <taxon>Escherichia</taxon>
    </lineage>
</organism>
<sequence>MRNPLKHAAVRVIVSRMRRERFIRTTILTDRLQLNNYSLPH</sequence>
<evidence type="ECO:0000313" key="2">
    <source>
        <dbReference type="Proteomes" id="UP000004641"/>
    </source>
</evidence>
<dbReference type="EMBL" id="ABHU01000013">
    <property type="protein sequence ID" value="EDU90302.1"/>
    <property type="molecule type" value="Genomic_DNA"/>
</dbReference>
<dbReference type="Proteomes" id="UP000004641">
    <property type="component" value="Unassembled WGS sequence"/>
</dbReference>
<evidence type="ECO:0000313" key="1">
    <source>
        <dbReference type="EMBL" id="EDU90302.1"/>
    </source>
</evidence>
<proteinExistence type="predicted"/>